<sequence length="127" mass="14860">MCAICIPQADENAMFEVTSTTLHLLQMRELYGGLEHEDPHEHVRNFTEVCSPFSFKNVPQESIRLQLFPLSLMGDASKWFPELPNNSITSWEELIIAFNTRFFPLSRMMKFRDNIQGFKRREGEPIH</sequence>
<dbReference type="Pfam" id="PF03732">
    <property type="entry name" value="Retrotrans_gag"/>
    <property type="match status" value="1"/>
</dbReference>
<dbReference type="PANTHER" id="PTHR33223:SF11">
    <property type="entry name" value="ELEMENT PROTEIN, PUTATIVE-RELATED"/>
    <property type="match status" value="1"/>
</dbReference>
<feature type="domain" description="Retrotransposon gag" evidence="1">
    <location>
        <begin position="66"/>
        <end position="124"/>
    </location>
</feature>
<dbReference type="AlphaFoldDB" id="A0AAV9M263"/>
<comment type="caution">
    <text evidence="2">The sequence shown here is derived from an EMBL/GenBank/DDBJ whole genome shotgun (WGS) entry which is preliminary data.</text>
</comment>
<dbReference type="PANTHER" id="PTHR33223">
    <property type="entry name" value="CCHC-TYPE DOMAIN-CONTAINING PROTEIN"/>
    <property type="match status" value="1"/>
</dbReference>
<proteinExistence type="predicted"/>
<dbReference type="Proteomes" id="UP001311915">
    <property type="component" value="Unassembled WGS sequence"/>
</dbReference>
<name>A0AAV9M263_9SOLN</name>
<evidence type="ECO:0000313" key="3">
    <source>
        <dbReference type="Proteomes" id="UP001311915"/>
    </source>
</evidence>
<dbReference type="EMBL" id="JAWPEI010000003">
    <property type="protein sequence ID" value="KAK4731339.1"/>
    <property type="molecule type" value="Genomic_DNA"/>
</dbReference>
<reference evidence="2 3" key="1">
    <citation type="submission" date="2023-10" db="EMBL/GenBank/DDBJ databases">
        <title>Genome-Wide Identification Analysis in wild type Solanum Pinnatisectum Reveals Some Genes Defensing Phytophthora Infestans.</title>
        <authorList>
            <person name="Sun C."/>
        </authorList>
    </citation>
    <scope>NUCLEOTIDE SEQUENCE [LARGE SCALE GENOMIC DNA]</scope>
    <source>
        <strain evidence="2">LQN</strain>
        <tissue evidence="2">Leaf</tissue>
    </source>
</reference>
<evidence type="ECO:0000259" key="1">
    <source>
        <dbReference type="Pfam" id="PF03732"/>
    </source>
</evidence>
<accession>A0AAV9M263</accession>
<evidence type="ECO:0000313" key="2">
    <source>
        <dbReference type="EMBL" id="KAK4731339.1"/>
    </source>
</evidence>
<protein>
    <recommendedName>
        <fullName evidence="1">Retrotransposon gag domain-containing protein</fullName>
    </recommendedName>
</protein>
<organism evidence="2 3">
    <name type="scientific">Solanum pinnatisectum</name>
    <name type="common">tansyleaf nightshade</name>
    <dbReference type="NCBI Taxonomy" id="50273"/>
    <lineage>
        <taxon>Eukaryota</taxon>
        <taxon>Viridiplantae</taxon>
        <taxon>Streptophyta</taxon>
        <taxon>Embryophyta</taxon>
        <taxon>Tracheophyta</taxon>
        <taxon>Spermatophyta</taxon>
        <taxon>Magnoliopsida</taxon>
        <taxon>eudicotyledons</taxon>
        <taxon>Gunneridae</taxon>
        <taxon>Pentapetalae</taxon>
        <taxon>asterids</taxon>
        <taxon>lamiids</taxon>
        <taxon>Solanales</taxon>
        <taxon>Solanaceae</taxon>
        <taxon>Solanoideae</taxon>
        <taxon>Solaneae</taxon>
        <taxon>Solanum</taxon>
    </lineage>
</organism>
<dbReference type="InterPro" id="IPR005162">
    <property type="entry name" value="Retrotrans_gag_dom"/>
</dbReference>
<keyword evidence="3" id="KW-1185">Reference proteome</keyword>
<gene>
    <name evidence="2" type="ORF">R3W88_024327</name>
</gene>